<dbReference type="Pfam" id="PF26639">
    <property type="entry name" value="Het-6_barrel"/>
    <property type="match status" value="1"/>
</dbReference>
<dbReference type="EMBL" id="JAOQAZ010000008">
    <property type="protein sequence ID" value="KAJ4264311.1"/>
    <property type="molecule type" value="Genomic_DNA"/>
</dbReference>
<evidence type="ECO:0000313" key="2">
    <source>
        <dbReference type="EMBL" id="KAJ4264311.1"/>
    </source>
</evidence>
<proteinExistence type="predicted"/>
<dbReference type="InterPro" id="IPR052895">
    <property type="entry name" value="HetReg/Transcr_Mod"/>
</dbReference>
<evidence type="ECO:0000259" key="1">
    <source>
        <dbReference type="Pfam" id="PF06985"/>
    </source>
</evidence>
<name>A0A9W8S3B5_9HYPO</name>
<dbReference type="InterPro" id="IPR010730">
    <property type="entry name" value="HET"/>
</dbReference>
<sequence length="662" mass="74505">MSANSRSPYAGEILSEANSFRLISLEPGCGDDSLTIRLLNTNLDNAEPYEALSYVWGDASNVVPVNVLDRSTVPVQVDITVNCHAALKRLRKLDSPRTLWIDSICINQASTLEKSHQLTLMAEIYRKASQVLVYLGEGTHETDVALKCIREIDEPSDYGDRNAVDNGAGSVNGEKAALEVLFQRPWFHRVWVLQEITFAQKATIICGDHELDWESLRAFYHWNTSNKWISQLPYSIKYSMSKTSMGPKFIAYGERLLQMLDNTRHCGATDPRDKLYAILPLQEREHTEMGTSIDEHMQRWDFVEEEIQEWNIRRQAVDIQVSYDHSVKQVYTDLAIVLLKSVGLDALKQVIKDPLVKGLPSWVPDWTTVSSYWSATNKPRNKYFQAGFQELPSTHTWGWRAVNPNVINTWSTSEYFSPDGQASTQLHVRAIKVGKIERLGDLCDIAKNYFPVGQWARLVPSQSSLEGFKVPEGLSLEETMQYTNGPRSLSPFVRTLAMDDVVYPKAAKAAISYIMAYNGDVVEEKENEGGAYFGNPQEEEKVPLAKVFNMRGSYERQAEWILKNCDGKRFYVADNGVIGLAPDRAQIGDVVFAVEGASMPFVFRSFGSDGSGDMSLNSSEAERPGEQIFSLVGEAYSHGIMYGELWEQVKDGEAHIESIIVR</sequence>
<feature type="domain" description="Heterokaryon incompatibility" evidence="1">
    <location>
        <begin position="49"/>
        <end position="195"/>
    </location>
</feature>
<protein>
    <recommendedName>
        <fullName evidence="1">Heterokaryon incompatibility domain-containing protein</fullName>
    </recommendedName>
</protein>
<dbReference type="PANTHER" id="PTHR24148">
    <property type="entry name" value="ANKYRIN REPEAT DOMAIN-CONTAINING PROTEIN 39 HOMOLOG-RELATED"/>
    <property type="match status" value="1"/>
</dbReference>
<organism evidence="2 3">
    <name type="scientific">Fusarium torreyae</name>
    <dbReference type="NCBI Taxonomy" id="1237075"/>
    <lineage>
        <taxon>Eukaryota</taxon>
        <taxon>Fungi</taxon>
        <taxon>Dikarya</taxon>
        <taxon>Ascomycota</taxon>
        <taxon>Pezizomycotina</taxon>
        <taxon>Sordariomycetes</taxon>
        <taxon>Hypocreomycetidae</taxon>
        <taxon>Hypocreales</taxon>
        <taxon>Nectriaceae</taxon>
        <taxon>Fusarium</taxon>
    </lineage>
</organism>
<comment type="caution">
    <text evidence="2">The sequence shown here is derived from an EMBL/GenBank/DDBJ whole genome shotgun (WGS) entry which is preliminary data.</text>
</comment>
<gene>
    <name evidence="2" type="ORF">NW762_005507</name>
</gene>
<dbReference type="PANTHER" id="PTHR24148:SF64">
    <property type="entry name" value="HETEROKARYON INCOMPATIBILITY DOMAIN-CONTAINING PROTEIN"/>
    <property type="match status" value="1"/>
</dbReference>
<dbReference type="Proteomes" id="UP001152049">
    <property type="component" value="Unassembled WGS sequence"/>
</dbReference>
<keyword evidence="3" id="KW-1185">Reference proteome</keyword>
<dbReference type="AlphaFoldDB" id="A0A9W8S3B5"/>
<dbReference type="Pfam" id="PF06985">
    <property type="entry name" value="HET"/>
    <property type="match status" value="1"/>
</dbReference>
<accession>A0A9W8S3B5</accession>
<reference evidence="2" key="1">
    <citation type="submission" date="2022-09" db="EMBL/GenBank/DDBJ databases">
        <title>Fusarium specimens isolated from Avocado Roots.</title>
        <authorList>
            <person name="Stajich J."/>
            <person name="Roper C."/>
            <person name="Heimlech-Rivalta G."/>
        </authorList>
    </citation>
    <scope>NUCLEOTIDE SEQUENCE</scope>
    <source>
        <strain evidence="2">CF00136</strain>
    </source>
</reference>
<dbReference type="OrthoDB" id="265717at2759"/>
<evidence type="ECO:0000313" key="3">
    <source>
        <dbReference type="Proteomes" id="UP001152049"/>
    </source>
</evidence>